<proteinExistence type="predicted"/>
<evidence type="ECO:0000313" key="1">
    <source>
        <dbReference type="EMBL" id="SVD85420.1"/>
    </source>
</evidence>
<dbReference type="AlphaFoldDB" id="A0A382YQT6"/>
<dbReference type="Pfam" id="PF06892">
    <property type="entry name" value="Phage_CP76"/>
    <property type="match status" value="1"/>
</dbReference>
<name>A0A382YQT6_9ZZZZ</name>
<sequence>MAHWGTITIMRSHRILKDVFKGKSVQHVAEEMHLSPSTVYKWAESPDTGSASGISNPLDRAAALIEATEDPRLIRWLCEQTGGFFVENSDPANNGDSRHRLAPATSLVVKKFADLLSTVAEAAADSKISAKEAGHIRQEWERLKRAAEGYVKCCEEGNFKQLNIDLK</sequence>
<reference evidence="1" key="1">
    <citation type="submission" date="2018-05" db="EMBL/GenBank/DDBJ databases">
        <authorList>
            <person name="Lanie J.A."/>
            <person name="Ng W.-L."/>
            <person name="Kazmierczak K.M."/>
            <person name="Andrzejewski T.M."/>
            <person name="Davidsen T.M."/>
            <person name="Wayne K.J."/>
            <person name="Tettelin H."/>
            <person name="Glass J.I."/>
            <person name="Rusch D."/>
            <person name="Podicherti R."/>
            <person name="Tsui H.-C.T."/>
            <person name="Winkler M.E."/>
        </authorList>
    </citation>
    <scope>NUCLEOTIDE SEQUENCE</scope>
</reference>
<protein>
    <submittedName>
        <fullName evidence="1">Uncharacterized protein</fullName>
    </submittedName>
</protein>
<dbReference type="InterPro" id="IPR009679">
    <property type="entry name" value="Phage_186_CII-like"/>
</dbReference>
<accession>A0A382YQT6</accession>
<gene>
    <name evidence="1" type="ORF">METZ01_LOCUS438274</name>
</gene>
<dbReference type="GO" id="GO:0003677">
    <property type="term" value="F:DNA binding"/>
    <property type="evidence" value="ECO:0007669"/>
    <property type="project" value="InterPro"/>
</dbReference>
<dbReference type="EMBL" id="UINC01177659">
    <property type="protein sequence ID" value="SVD85420.1"/>
    <property type="molecule type" value="Genomic_DNA"/>
</dbReference>
<organism evidence="1">
    <name type="scientific">marine metagenome</name>
    <dbReference type="NCBI Taxonomy" id="408172"/>
    <lineage>
        <taxon>unclassified sequences</taxon>
        <taxon>metagenomes</taxon>
        <taxon>ecological metagenomes</taxon>
    </lineage>
</organism>